<gene>
    <name evidence="1" type="ORF">GIY30_02445</name>
</gene>
<sequence>MDIGTVVSNFYFENEDTVDAGKLLYGATVIFRVAAESKFEAGQWPQGTRLVDMTNALMSREDFELEMLPRSLTYYGDVGLAVIASLGADDDAMRRALENSAQDGYFALDN</sequence>
<reference evidence="1 2" key="1">
    <citation type="submission" date="2019-11" db="EMBL/GenBank/DDBJ databases">
        <title>Gordonia sp. nov., a novel actinobacterium isolated from mangrove soil in Hainan.</title>
        <authorList>
            <person name="Huang X."/>
            <person name="Xie Y."/>
            <person name="Chu X."/>
            <person name="Xiao K."/>
        </authorList>
    </citation>
    <scope>NUCLEOTIDE SEQUENCE [LARGE SCALE GENOMIC DNA]</scope>
    <source>
        <strain evidence="1 2">HNM0687</strain>
    </source>
</reference>
<name>A0A6L7GNV6_9ACTN</name>
<evidence type="ECO:0000313" key="1">
    <source>
        <dbReference type="EMBL" id="MXP20228.1"/>
    </source>
</evidence>
<evidence type="ECO:0000313" key="2">
    <source>
        <dbReference type="Proteomes" id="UP000475545"/>
    </source>
</evidence>
<keyword evidence="2" id="KW-1185">Reference proteome</keyword>
<dbReference type="RefSeq" id="WP_160900396.1">
    <property type="nucleotide sequence ID" value="NZ_CP102850.1"/>
</dbReference>
<dbReference type="EMBL" id="WMBR01000001">
    <property type="protein sequence ID" value="MXP20228.1"/>
    <property type="molecule type" value="Genomic_DNA"/>
</dbReference>
<comment type="caution">
    <text evidence="1">The sequence shown here is derived from an EMBL/GenBank/DDBJ whole genome shotgun (WGS) entry which is preliminary data.</text>
</comment>
<accession>A0A6L7GNV6</accession>
<proteinExistence type="predicted"/>
<protein>
    <submittedName>
        <fullName evidence="1">Uncharacterized protein</fullName>
    </submittedName>
</protein>
<dbReference type="Proteomes" id="UP000475545">
    <property type="component" value="Unassembled WGS sequence"/>
</dbReference>
<dbReference type="AlphaFoldDB" id="A0A6L7GNV6"/>
<organism evidence="1 2">
    <name type="scientific">Gordonia mangrovi</name>
    <dbReference type="NCBI Taxonomy" id="2665643"/>
    <lineage>
        <taxon>Bacteria</taxon>
        <taxon>Bacillati</taxon>
        <taxon>Actinomycetota</taxon>
        <taxon>Actinomycetes</taxon>
        <taxon>Mycobacteriales</taxon>
        <taxon>Gordoniaceae</taxon>
        <taxon>Gordonia</taxon>
    </lineage>
</organism>